<gene>
    <name evidence="12" type="ORF">Natoc_4209</name>
</gene>
<dbReference type="EC" id="7.3.2.6" evidence="8"/>
<dbReference type="GeneID" id="14405935"/>
<dbReference type="AlphaFoldDB" id="L0K4G7"/>
<evidence type="ECO:0000256" key="4">
    <source>
        <dbReference type="ARBA" id="ARBA00022741"/>
    </source>
</evidence>
<dbReference type="KEGG" id="nou:Natoc_4209"/>
<dbReference type="PANTHER" id="PTHR42781:SF4">
    <property type="entry name" value="SPERMIDINE_PUTRESCINE IMPORT ATP-BINDING PROTEIN POTA"/>
    <property type="match status" value="1"/>
</dbReference>
<dbReference type="InterPro" id="IPR050093">
    <property type="entry name" value="ABC_SmlMolc_Importer"/>
</dbReference>
<evidence type="ECO:0000256" key="10">
    <source>
        <dbReference type="ARBA" id="ARBA00047936"/>
    </source>
</evidence>
<keyword evidence="13" id="KW-1185">Reference proteome</keyword>
<dbReference type="SMART" id="SM00382">
    <property type="entry name" value="AAA"/>
    <property type="match status" value="1"/>
</dbReference>
<dbReference type="Gene3D" id="3.40.50.300">
    <property type="entry name" value="P-loop containing nucleotide triphosphate hydrolases"/>
    <property type="match status" value="1"/>
</dbReference>
<dbReference type="PROSITE" id="PS50893">
    <property type="entry name" value="ABC_TRANSPORTER_2"/>
    <property type="match status" value="1"/>
</dbReference>
<evidence type="ECO:0000256" key="2">
    <source>
        <dbReference type="ARBA" id="ARBA00022448"/>
    </source>
</evidence>
<evidence type="ECO:0000313" key="13">
    <source>
        <dbReference type="Proteomes" id="UP000010878"/>
    </source>
</evidence>
<dbReference type="OrthoDB" id="24644at2157"/>
<dbReference type="InterPro" id="IPR003593">
    <property type="entry name" value="AAA+_ATPase"/>
</dbReference>
<evidence type="ECO:0000256" key="9">
    <source>
        <dbReference type="ARBA" id="ARBA00041133"/>
    </source>
</evidence>
<dbReference type="PROSITE" id="PS00211">
    <property type="entry name" value="ABC_TRANSPORTER_1"/>
    <property type="match status" value="1"/>
</dbReference>
<dbReference type="InterPro" id="IPR017871">
    <property type="entry name" value="ABC_transporter-like_CS"/>
</dbReference>
<comment type="similarity">
    <text evidence="6">Belongs to the ABC transporter superfamily. Sulfate/tungstate importer (TC 3.A.1.6) family.</text>
</comment>
<proteinExistence type="inferred from homology"/>
<evidence type="ECO:0000256" key="3">
    <source>
        <dbReference type="ARBA" id="ARBA00022505"/>
    </source>
</evidence>
<evidence type="ECO:0000256" key="8">
    <source>
        <dbReference type="ARBA" id="ARBA00039025"/>
    </source>
</evidence>
<dbReference type="EMBL" id="CP003931">
    <property type="protein sequence ID" value="AGB39906.1"/>
    <property type="molecule type" value="Genomic_DNA"/>
</dbReference>
<evidence type="ECO:0000259" key="11">
    <source>
        <dbReference type="PROSITE" id="PS50893"/>
    </source>
</evidence>
<sequence>MTRSSPPIRCRGLSVGYDEDPVLEDLSFTVGNGSTVALVGRSGCGKTTLLKTLAGILDPLDGEATVLSTSLPQSPPPGELGYIPQSLGLVMHETVLTNVLHGRLSDLGRMRSLLGRFPADAKTEAREAIERVGLDGYEQSRVKELSGGQRRRVAIARAFVQEPRVLLADEMLSELDGETAQSIVDCLVTLQQETGMSVVIVEHNLDVAKDISDTVLRLGAGGIEDRIESVSTREPVTQQSHE</sequence>
<accession>L0K4G7</accession>
<feature type="domain" description="ABC transporter" evidence="11">
    <location>
        <begin position="8"/>
        <end position="239"/>
    </location>
</feature>
<keyword evidence="3" id="KW-0500">Molybdenum</keyword>
<dbReference type="PANTHER" id="PTHR42781">
    <property type="entry name" value="SPERMIDINE/PUTRESCINE IMPORT ATP-BINDING PROTEIN POTA"/>
    <property type="match status" value="1"/>
</dbReference>
<dbReference type="HOGENOM" id="CLU_000604_1_22_2"/>
<dbReference type="SUPFAM" id="SSF52540">
    <property type="entry name" value="P-loop containing nucleoside triphosphate hydrolases"/>
    <property type="match status" value="1"/>
</dbReference>
<geneLocation type="plasmid" evidence="12">
    <name>2</name>
</geneLocation>
<comment type="subcellular location">
    <subcellularLocation>
        <location evidence="1">Cell membrane</location>
        <topology evidence="1">Peripheral membrane protein</topology>
    </subcellularLocation>
</comment>
<comment type="catalytic activity">
    <reaction evidence="10">
        <text>tungstate(in) + ATP + H2O = tungstate(out) + ADP + phosphate + H(+)</text>
        <dbReference type="Rhea" id="RHEA:35027"/>
        <dbReference type="ChEBI" id="CHEBI:15377"/>
        <dbReference type="ChEBI" id="CHEBI:15378"/>
        <dbReference type="ChEBI" id="CHEBI:30616"/>
        <dbReference type="ChEBI" id="CHEBI:43474"/>
        <dbReference type="ChEBI" id="CHEBI:46502"/>
        <dbReference type="ChEBI" id="CHEBI:456216"/>
        <dbReference type="EC" id="7.3.2.6"/>
    </reaction>
</comment>
<protein>
    <recommendedName>
        <fullName evidence="9">Molybdate/tungstate import ATP-binding protein WtpC</fullName>
        <ecNumber evidence="8">7.3.2.6</ecNumber>
    </recommendedName>
</protein>
<comment type="subunit">
    <text evidence="7">The complex is composed of two ATP-binding proteins (WtpC), two transmembrane proteins (WtpB) and a solute-binding protein (WtpA).</text>
</comment>
<dbReference type="InterPro" id="IPR027417">
    <property type="entry name" value="P-loop_NTPase"/>
</dbReference>
<evidence type="ECO:0000256" key="1">
    <source>
        <dbReference type="ARBA" id="ARBA00004202"/>
    </source>
</evidence>
<dbReference type="GO" id="GO:0005886">
    <property type="term" value="C:plasma membrane"/>
    <property type="evidence" value="ECO:0007669"/>
    <property type="project" value="UniProtKB-SubCell"/>
</dbReference>
<keyword evidence="4" id="KW-0547">Nucleotide-binding</keyword>
<dbReference type="Proteomes" id="UP000010878">
    <property type="component" value="Plasmid 2"/>
</dbReference>
<evidence type="ECO:0000313" key="12">
    <source>
        <dbReference type="EMBL" id="AGB39906.1"/>
    </source>
</evidence>
<dbReference type="GO" id="GO:0016887">
    <property type="term" value="F:ATP hydrolysis activity"/>
    <property type="evidence" value="ECO:0007669"/>
    <property type="project" value="InterPro"/>
</dbReference>
<evidence type="ECO:0000256" key="7">
    <source>
        <dbReference type="ARBA" id="ARBA00038781"/>
    </source>
</evidence>
<keyword evidence="12" id="KW-0614">Plasmid</keyword>
<dbReference type="Pfam" id="PF00005">
    <property type="entry name" value="ABC_tran"/>
    <property type="match status" value="1"/>
</dbReference>
<keyword evidence="2" id="KW-0813">Transport</keyword>
<name>L0K4G7_9EURY</name>
<keyword evidence="5" id="KW-0067">ATP-binding</keyword>
<reference evidence="12 13" key="1">
    <citation type="submission" date="2012-11" db="EMBL/GenBank/DDBJ databases">
        <title>FINISHED of Natronococcus occultus SP4, DSM 3396.</title>
        <authorList>
            <consortium name="DOE Joint Genome Institute"/>
            <person name="Eisen J."/>
            <person name="Huntemann M."/>
            <person name="Wei C.-L."/>
            <person name="Han J."/>
            <person name="Detter J.C."/>
            <person name="Han C."/>
            <person name="Tapia R."/>
            <person name="Chen A."/>
            <person name="Kyrpides N."/>
            <person name="Mavromatis K."/>
            <person name="Markowitz V."/>
            <person name="Szeto E."/>
            <person name="Ivanova N."/>
            <person name="Mikhailova N."/>
            <person name="Ovchinnikova G."/>
            <person name="Pagani I."/>
            <person name="Pati A."/>
            <person name="Goodwin L."/>
            <person name="Nordberg H.P."/>
            <person name="Cantor M.N."/>
            <person name="Hua S.X."/>
            <person name="Woyke T."/>
            <person name="Eisen J."/>
            <person name="Klenk H.-P."/>
            <person name="Klenk H.-P."/>
        </authorList>
    </citation>
    <scope>NUCLEOTIDE SEQUENCE [LARGE SCALE GENOMIC DNA]</scope>
    <source>
        <strain evidence="12 13">SP4</strain>
        <plasmid evidence="13">Plasmid 2</plasmid>
    </source>
</reference>
<evidence type="ECO:0000256" key="5">
    <source>
        <dbReference type="ARBA" id="ARBA00022840"/>
    </source>
</evidence>
<dbReference type="InterPro" id="IPR003439">
    <property type="entry name" value="ABC_transporter-like_ATP-bd"/>
</dbReference>
<dbReference type="RefSeq" id="WP_015323337.1">
    <property type="nucleotide sequence ID" value="NC_019976.1"/>
</dbReference>
<dbReference type="GO" id="GO:0005524">
    <property type="term" value="F:ATP binding"/>
    <property type="evidence" value="ECO:0007669"/>
    <property type="project" value="UniProtKB-KW"/>
</dbReference>
<evidence type="ECO:0000256" key="6">
    <source>
        <dbReference type="ARBA" id="ARBA00038307"/>
    </source>
</evidence>
<dbReference type="GO" id="GO:1901238">
    <property type="term" value="F:ABC-type tungstate transporter activity"/>
    <property type="evidence" value="ECO:0007669"/>
    <property type="project" value="UniProtKB-EC"/>
</dbReference>
<organism evidence="12 13">
    <name type="scientific">Natronococcus occultus SP4</name>
    <dbReference type="NCBI Taxonomy" id="694430"/>
    <lineage>
        <taxon>Archaea</taxon>
        <taxon>Methanobacteriati</taxon>
        <taxon>Methanobacteriota</taxon>
        <taxon>Stenosarchaea group</taxon>
        <taxon>Halobacteria</taxon>
        <taxon>Halobacteriales</taxon>
        <taxon>Natrialbaceae</taxon>
        <taxon>Natronococcus</taxon>
    </lineage>
</organism>